<dbReference type="InterPro" id="IPR023982">
    <property type="entry name" value="CHP04029_CMD-like"/>
</dbReference>
<organism evidence="1 2">
    <name type="scientific">Acetobacter okinawensis</name>
    <dbReference type="NCBI Taxonomy" id="1076594"/>
    <lineage>
        <taxon>Bacteria</taxon>
        <taxon>Pseudomonadati</taxon>
        <taxon>Pseudomonadota</taxon>
        <taxon>Alphaproteobacteria</taxon>
        <taxon>Acetobacterales</taxon>
        <taxon>Acetobacteraceae</taxon>
        <taxon>Acetobacter</taxon>
    </lineage>
</organism>
<dbReference type="SUPFAM" id="SSF69118">
    <property type="entry name" value="AhpD-like"/>
    <property type="match status" value="1"/>
</dbReference>
<sequence>MVHNSAVTQTIIEQLAGIEPDSPVAKNYQRRAVAREQAELSYQLLLHPQAPGSVSLVERRVIAAFAAGLYQEPATRRHYAGLLQDVAPAFVPSLEQILQQASTHGPWGAYPQGPLSVEDVGGTPWQSTPEQAAVLGPRLAAALEHAHLLLTHPRDANSAALARLVAAGWDEDGLVVLSQLVAFLSFQVRIVSGFSALVAASFPQTTESAHHA</sequence>
<comment type="caution">
    <text evidence="1">The sequence shown here is derived from an EMBL/GenBank/DDBJ whole genome shotgun (WGS) entry which is preliminary data.</text>
</comment>
<proteinExistence type="predicted"/>
<evidence type="ECO:0008006" key="3">
    <source>
        <dbReference type="Google" id="ProtNLM"/>
    </source>
</evidence>
<keyword evidence="2" id="KW-1185">Reference proteome</keyword>
<reference evidence="2" key="1">
    <citation type="submission" date="2014-06" db="EMBL/GenBank/DDBJ databases">
        <authorList>
            <person name="Winans N.J."/>
            <person name="Newell P.D."/>
            <person name="Douglas A.E."/>
        </authorList>
    </citation>
    <scope>NUCLEOTIDE SEQUENCE [LARGE SCALE GENOMIC DNA]</scope>
</reference>
<dbReference type="eggNOG" id="COG4950">
    <property type="taxonomic scope" value="Bacteria"/>
</dbReference>
<dbReference type="NCBIfam" id="TIGR04029">
    <property type="entry name" value="CMD_Avi_7170"/>
    <property type="match status" value="1"/>
</dbReference>
<protein>
    <recommendedName>
        <fullName evidence="3">CMD domain protein</fullName>
    </recommendedName>
</protein>
<dbReference type="AlphaFoldDB" id="A0A252BVN4"/>
<name>A0A252BVN4_9PROT</name>
<dbReference type="RefSeq" id="WP_086638999.1">
    <property type="nucleotide sequence ID" value="NZ_JOPJ01000009.1"/>
</dbReference>
<dbReference type="Proteomes" id="UP000194931">
    <property type="component" value="Unassembled WGS sequence"/>
</dbReference>
<dbReference type="OrthoDB" id="8718286at2"/>
<dbReference type="InterPro" id="IPR029032">
    <property type="entry name" value="AhpD-like"/>
</dbReference>
<evidence type="ECO:0000313" key="2">
    <source>
        <dbReference type="Proteomes" id="UP000194931"/>
    </source>
</evidence>
<accession>A0A252BVN4</accession>
<dbReference type="Gene3D" id="1.20.1290.10">
    <property type="entry name" value="AhpD-like"/>
    <property type="match status" value="1"/>
</dbReference>
<gene>
    <name evidence="1" type="ORF">HK26_13370</name>
</gene>
<evidence type="ECO:0000313" key="1">
    <source>
        <dbReference type="EMBL" id="OUJ12861.1"/>
    </source>
</evidence>
<dbReference type="STRING" id="1236501.GCA_000613865_03165"/>
<dbReference type="EMBL" id="JOPJ01000009">
    <property type="protein sequence ID" value="OUJ12861.1"/>
    <property type="molecule type" value="Genomic_DNA"/>
</dbReference>